<reference evidence="5 6" key="1">
    <citation type="submission" date="2018-05" db="EMBL/GenBank/DDBJ databases">
        <title>Chitinophaga sp. nov., isolated from rhizosphere soil of Alhagi.</title>
        <authorList>
            <person name="Liu Y."/>
        </authorList>
    </citation>
    <scope>NUCLEOTIDE SEQUENCE [LARGE SCALE GENOMIC DNA]</scope>
    <source>
        <strain evidence="5 6">T22</strain>
    </source>
</reference>
<dbReference type="Pfam" id="PF13432">
    <property type="entry name" value="TPR_16"/>
    <property type="match status" value="2"/>
</dbReference>
<evidence type="ECO:0000313" key="6">
    <source>
        <dbReference type="Proteomes" id="UP000246099"/>
    </source>
</evidence>
<protein>
    <recommendedName>
        <fullName evidence="7">Tetratricopeptide repeat protein</fullName>
    </recommendedName>
</protein>
<dbReference type="PANTHER" id="PTHR44858">
    <property type="entry name" value="TETRATRICOPEPTIDE REPEAT PROTEIN 6"/>
    <property type="match status" value="1"/>
</dbReference>
<evidence type="ECO:0008006" key="7">
    <source>
        <dbReference type="Google" id="ProtNLM"/>
    </source>
</evidence>
<keyword evidence="1" id="KW-0677">Repeat</keyword>
<name>A0ABM6W8K1_9BACT</name>
<dbReference type="Pfam" id="PF13181">
    <property type="entry name" value="TPR_8"/>
    <property type="match status" value="1"/>
</dbReference>
<accession>A0ABM6W8K1</accession>
<dbReference type="SUPFAM" id="SSF48452">
    <property type="entry name" value="TPR-like"/>
    <property type="match status" value="1"/>
</dbReference>
<evidence type="ECO:0000256" key="3">
    <source>
        <dbReference type="PROSITE-ProRule" id="PRU00339"/>
    </source>
</evidence>
<dbReference type="Pfam" id="PF14559">
    <property type="entry name" value="TPR_19"/>
    <property type="match status" value="1"/>
</dbReference>
<feature type="signal peptide" evidence="4">
    <location>
        <begin position="1"/>
        <end position="24"/>
    </location>
</feature>
<feature type="repeat" description="TPR" evidence="3">
    <location>
        <begin position="180"/>
        <end position="213"/>
    </location>
</feature>
<dbReference type="SUPFAM" id="SSF81901">
    <property type="entry name" value="HCP-like"/>
    <property type="match status" value="1"/>
</dbReference>
<dbReference type="InterPro" id="IPR050498">
    <property type="entry name" value="Ycf3"/>
</dbReference>
<dbReference type="InterPro" id="IPR019734">
    <property type="entry name" value="TPR_rpt"/>
</dbReference>
<dbReference type="Gene3D" id="1.25.40.10">
    <property type="entry name" value="Tetratricopeptide repeat domain"/>
    <property type="match status" value="3"/>
</dbReference>
<feature type="repeat" description="TPR" evidence="3">
    <location>
        <begin position="249"/>
        <end position="282"/>
    </location>
</feature>
<dbReference type="SMART" id="SM00028">
    <property type="entry name" value="TPR"/>
    <property type="match status" value="7"/>
</dbReference>
<keyword evidence="4" id="KW-0732">Signal</keyword>
<keyword evidence="2 3" id="KW-0802">TPR repeat</keyword>
<dbReference type="PANTHER" id="PTHR44858:SF1">
    <property type="entry name" value="UDP-N-ACETYLGLUCOSAMINE--PEPTIDE N-ACETYLGLUCOSAMINYLTRANSFERASE SPINDLY-RELATED"/>
    <property type="match status" value="1"/>
</dbReference>
<keyword evidence="6" id="KW-1185">Reference proteome</keyword>
<sequence length="348" mass="39401">MNLYLILLNASLLAPGYTAPPAMAHPFPVFKGGIAPMTYTAPGNPARQLYREGRRMQRSGRLDEAQQHYEAAIRENPLYADAYLALAALYQQQQQPEPAKQQLQTLLRHFPAQREALAMLAALHYEQHAWEDALACAFRAQELGQPQMHRIIGLSYGFLDHPAEAVQALEKAHQEKKLDGEELCRLARLYAQLEDYQKSIQYYEQSLKAGSNPPDVYYELGMMHFNMKNYKNAAGAFEQAARSGRPVDADLYLNLGMAHLRQAEYDQAIHHLQTALSLRPKDIQVMLSLANAYYKQQDYRQAATQWNKILMMQPQNAFAMFMLGKSYMGCGELAKGQAICDQALKISN</sequence>
<evidence type="ECO:0000256" key="1">
    <source>
        <dbReference type="ARBA" id="ARBA00022737"/>
    </source>
</evidence>
<feature type="chain" id="PRO_5046454755" description="Tetratricopeptide repeat protein" evidence="4">
    <location>
        <begin position="25"/>
        <end position="348"/>
    </location>
</feature>
<organism evidence="5 6">
    <name type="scientific">Chitinophaga alhagiae</name>
    <dbReference type="NCBI Taxonomy" id="2203219"/>
    <lineage>
        <taxon>Bacteria</taxon>
        <taxon>Pseudomonadati</taxon>
        <taxon>Bacteroidota</taxon>
        <taxon>Chitinophagia</taxon>
        <taxon>Chitinophagales</taxon>
        <taxon>Chitinophagaceae</taxon>
        <taxon>Chitinophaga</taxon>
    </lineage>
</organism>
<feature type="repeat" description="TPR" evidence="3">
    <location>
        <begin position="283"/>
        <end position="316"/>
    </location>
</feature>
<dbReference type="PROSITE" id="PS50005">
    <property type="entry name" value="TPR"/>
    <property type="match status" value="4"/>
</dbReference>
<evidence type="ECO:0000313" key="5">
    <source>
        <dbReference type="EMBL" id="AWO00271.1"/>
    </source>
</evidence>
<dbReference type="Proteomes" id="UP000246099">
    <property type="component" value="Chromosome"/>
</dbReference>
<gene>
    <name evidence="5" type="ORF">DLD77_00385</name>
</gene>
<evidence type="ECO:0000256" key="2">
    <source>
        <dbReference type="ARBA" id="ARBA00022803"/>
    </source>
</evidence>
<dbReference type="InterPro" id="IPR011990">
    <property type="entry name" value="TPR-like_helical_dom_sf"/>
</dbReference>
<evidence type="ECO:0000256" key="4">
    <source>
        <dbReference type="SAM" id="SignalP"/>
    </source>
</evidence>
<dbReference type="EMBL" id="CP029600">
    <property type="protein sequence ID" value="AWO00271.1"/>
    <property type="molecule type" value="Genomic_DNA"/>
</dbReference>
<feature type="repeat" description="TPR" evidence="3">
    <location>
        <begin position="46"/>
        <end position="79"/>
    </location>
</feature>
<dbReference type="PROSITE" id="PS50293">
    <property type="entry name" value="TPR_REGION"/>
    <property type="match status" value="1"/>
</dbReference>
<proteinExistence type="predicted"/>